<evidence type="ECO:0008006" key="5">
    <source>
        <dbReference type="Google" id="ProtNLM"/>
    </source>
</evidence>
<sequence>MSIVQVAPFKVLTSWSPPGSQIHASDWPMVQMSELAAEIKMAAHAPASDEIVRFAGVRWYGNGIFVREERTGDQVIGKCYPVVPGALIYNRLFGWKSAFALVPPEMAGVMVSNEFPQFRINDEVADPEFVNPVCGSETFAKVVLSRSTGTTAVSRNRLRVQDFLDLVVPLPPLVVQHRVVADRNARIAEAERLLVDSAKRRESAWIAFEGALGVVTAEPVGVTQTVSIARFAGLSRWDAEALDSETALLYPTEPLDALADIRLGCQVPKKGANASGVTRPYLRAATVQRGRLDLSDVRNMTVPQAQAEALVLQAGDLLFLEGSGSLQEIGRCAIWEGQIERCIHQNSVVRGRITSDRLVPAFAMAWFNSTPGSAYFRAQATTTSGLFHIGAGKTAKAPVPVHPAAVQVELAEALWSEIAAAETDEARATTLRAQAATEFDAAVFGKAQAGAA</sequence>
<dbReference type="Gene3D" id="3.90.220.20">
    <property type="entry name" value="DNA methylase specificity domains"/>
    <property type="match status" value="2"/>
</dbReference>
<dbReference type="CDD" id="cd17253">
    <property type="entry name" value="RMtype1_S_Eco933I-TRD2-CR2_like"/>
    <property type="match status" value="1"/>
</dbReference>
<name>A0ABV8TDW7_9ACTN</name>
<dbReference type="PANTHER" id="PTHR30408:SF12">
    <property type="entry name" value="TYPE I RESTRICTION ENZYME MJAVIII SPECIFICITY SUBUNIT"/>
    <property type="match status" value="1"/>
</dbReference>
<dbReference type="RefSeq" id="WP_381739103.1">
    <property type="nucleotide sequence ID" value="NZ_JBHSDP010000013.1"/>
</dbReference>
<organism evidence="3 4">
    <name type="scientific">Streptomyces andamanensis</name>
    <dbReference type="NCBI Taxonomy" id="1565035"/>
    <lineage>
        <taxon>Bacteria</taxon>
        <taxon>Bacillati</taxon>
        <taxon>Actinomycetota</taxon>
        <taxon>Actinomycetes</taxon>
        <taxon>Kitasatosporales</taxon>
        <taxon>Streptomycetaceae</taxon>
        <taxon>Streptomyces</taxon>
    </lineage>
</organism>
<evidence type="ECO:0000313" key="4">
    <source>
        <dbReference type="Proteomes" id="UP001595824"/>
    </source>
</evidence>
<keyword evidence="1" id="KW-0680">Restriction system</keyword>
<evidence type="ECO:0000313" key="3">
    <source>
        <dbReference type="EMBL" id="MFC4328798.1"/>
    </source>
</evidence>
<evidence type="ECO:0000256" key="2">
    <source>
        <dbReference type="ARBA" id="ARBA00023125"/>
    </source>
</evidence>
<proteinExistence type="predicted"/>
<dbReference type="InterPro" id="IPR052021">
    <property type="entry name" value="Type-I_RS_S_subunit"/>
</dbReference>
<keyword evidence="2" id="KW-0238">DNA-binding</keyword>
<comment type="caution">
    <text evidence="3">The sequence shown here is derived from an EMBL/GenBank/DDBJ whole genome shotgun (WGS) entry which is preliminary data.</text>
</comment>
<dbReference type="PANTHER" id="PTHR30408">
    <property type="entry name" value="TYPE-1 RESTRICTION ENZYME ECOKI SPECIFICITY PROTEIN"/>
    <property type="match status" value="1"/>
</dbReference>
<gene>
    <name evidence="3" type="ORF">ACFPC0_13370</name>
</gene>
<accession>A0ABV8TDW7</accession>
<dbReference type="SUPFAM" id="SSF116734">
    <property type="entry name" value="DNA methylase specificity domain"/>
    <property type="match status" value="2"/>
</dbReference>
<evidence type="ECO:0000256" key="1">
    <source>
        <dbReference type="ARBA" id="ARBA00022747"/>
    </source>
</evidence>
<dbReference type="InterPro" id="IPR044946">
    <property type="entry name" value="Restrct_endonuc_typeI_TRD_sf"/>
</dbReference>
<keyword evidence="4" id="KW-1185">Reference proteome</keyword>
<dbReference type="EMBL" id="JBHSDP010000013">
    <property type="protein sequence ID" value="MFC4328798.1"/>
    <property type="molecule type" value="Genomic_DNA"/>
</dbReference>
<dbReference type="Proteomes" id="UP001595824">
    <property type="component" value="Unassembled WGS sequence"/>
</dbReference>
<protein>
    <recommendedName>
        <fullName evidence="5">Restriction endonuclease subunit S</fullName>
    </recommendedName>
</protein>
<reference evidence="4" key="1">
    <citation type="journal article" date="2019" name="Int. J. Syst. Evol. Microbiol.">
        <title>The Global Catalogue of Microorganisms (GCM) 10K type strain sequencing project: providing services to taxonomists for standard genome sequencing and annotation.</title>
        <authorList>
            <consortium name="The Broad Institute Genomics Platform"/>
            <consortium name="The Broad Institute Genome Sequencing Center for Infectious Disease"/>
            <person name="Wu L."/>
            <person name="Ma J."/>
        </authorList>
    </citation>
    <scope>NUCLEOTIDE SEQUENCE [LARGE SCALE GENOMIC DNA]</scope>
    <source>
        <strain evidence="4">PCU 347</strain>
    </source>
</reference>